<proteinExistence type="predicted"/>
<dbReference type="GO" id="GO:0006355">
    <property type="term" value="P:regulation of DNA-templated transcription"/>
    <property type="evidence" value="ECO:0007669"/>
    <property type="project" value="InterPro"/>
</dbReference>
<dbReference type="OrthoDB" id="25630at10239"/>
<name>A0A1B0UHX1_9ADEN</name>
<keyword evidence="2" id="KW-1185">Reference proteome</keyword>
<organism evidence="1 2">
    <name type="scientific">Bat mastadenovirus WIV13</name>
    <dbReference type="NCBI Taxonomy" id="1788435"/>
    <lineage>
        <taxon>Viruses</taxon>
        <taxon>Varidnaviria</taxon>
        <taxon>Bamfordvirae</taxon>
        <taxon>Preplasmiviricota</taxon>
        <taxon>Polisuviricotina</taxon>
        <taxon>Pharingeaviricetes</taxon>
        <taxon>Rowavirales</taxon>
        <taxon>Adenoviridae</taxon>
        <taxon>Mastadenovirus</taxon>
        <taxon>Mastadenovirus humile</taxon>
        <taxon>Bat mastadenovirus E</taxon>
    </lineage>
</organism>
<evidence type="ECO:0000313" key="2">
    <source>
        <dbReference type="Proteomes" id="UP000108481"/>
    </source>
</evidence>
<dbReference type="RefSeq" id="YP_009272917.1">
    <property type="nucleotide sequence ID" value="NC_030874.1"/>
</dbReference>
<dbReference type="GeneID" id="28715689"/>
<dbReference type="EMBL" id="KT698852">
    <property type="protein sequence ID" value="AMB43017.1"/>
    <property type="molecule type" value="Genomic_DNA"/>
</dbReference>
<dbReference type="KEGG" id="vg:28715689"/>
<sequence>MRHFTLTGLEPVYSIVDDFFQTEALGEGMDISDDFPSLPDLVDLDLAPLNNIDDFLDLGYDSDSDFNMDGLPVSAFLFCDEDQNGINCSDETPDLRCYEVMSPSESESEAPSLSFPEEPGVNCPTCEFHRSRGDSMCSLCYMRSTYALIYSPVTPPPEETAENITDSFMECMTQDEPLDLSVKRRRTSFL</sequence>
<evidence type="ECO:0000313" key="1">
    <source>
        <dbReference type="EMBL" id="AMB43017.1"/>
    </source>
</evidence>
<protein>
    <submittedName>
        <fullName evidence="1">E1A</fullName>
    </submittedName>
</protein>
<accession>A0A1B0UHX1</accession>
<dbReference type="Proteomes" id="UP000108481">
    <property type="component" value="Segment"/>
</dbReference>
<dbReference type="GO" id="GO:0044003">
    <property type="term" value="P:symbiont-mediated perturbation of host process"/>
    <property type="evidence" value="ECO:0007669"/>
    <property type="project" value="InterPro"/>
</dbReference>
<reference evidence="1 2" key="1">
    <citation type="submission" date="2015-08" db="EMBL/GenBank/DDBJ databases">
        <title>Isolation and characterization of novel bat adenoviruses with diverse genome sizes, low GC contents or extremely long E3 ORFs.</title>
        <authorList>
            <person name="Tan B."/>
            <person name="Yang X.-L."/>
            <person name="Ge X.-Y."/>
            <person name="Peng C."/>
            <person name="Zhang Y.-Z."/>
            <person name="Zhang L.-B."/>
            <person name="Shi Z.-L."/>
        </authorList>
    </citation>
    <scope>NUCLEOTIDE SEQUENCE [LARGE SCALE GENOMIC DNA]</scope>
    <source>
        <strain evidence="1">WIV13</strain>
    </source>
</reference>